<dbReference type="InterPro" id="IPR051532">
    <property type="entry name" value="Ester_Hydrolysis_Enzymes"/>
</dbReference>
<dbReference type="Pfam" id="PF13472">
    <property type="entry name" value="Lipase_GDSL_2"/>
    <property type="match status" value="1"/>
</dbReference>
<sequence length="397" mass="44989">MVQKMSPSYKTHKRITNVDLAFPNVVISTASLKRARIRRRHNNYRCMAIIVCCVLFLAHVFDRTILRLPPAEIRLDLSHVQCIEDLTVDNIDSWCLVTAASDHHHHHANSNSNSNNNNHNSHKNLEKDDHDACPCRNPLHPEGRPEDDDWEKTHHANMKALESADLESLDVIFLGDSITEGWSGTFKGKPDVRVQGSPAVFQSYFSTAHGAKFEGLNLGIAGDVTSELLWRMQHGELPTGGEPEDRTKRPLVYWVLIGTNDLGNKGCSADIVILGVIRVVEEIKLHQPSATVVIHGLLPRTFDKHKGFLMHSTDRKVPILWPTITIINRELERYAQKRGPEVEYFNTNVFFRNATAPEKELRIEQSLMSDFLHPNAAGYKRWGEEIAAKLESILENR</sequence>
<accession>A0A9N8EL67</accession>
<dbReference type="InterPro" id="IPR036514">
    <property type="entry name" value="SGNH_hydro_sf"/>
</dbReference>
<dbReference type="InterPro" id="IPR013830">
    <property type="entry name" value="SGNH_hydro"/>
</dbReference>
<evidence type="ECO:0000313" key="4">
    <source>
        <dbReference type="EMBL" id="CAB9523097.1"/>
    </source>
</evidence>
<dbReference type="EMBL" id="CAICTM010001375">
    <property type="protein sequence ID" value="CAB9523097.1"/>
    <property type="molecule type" value="Genomic_DNA"/>
</dbReference>
<evidence type="ECO:0000259" key="3">
    <source>
        <dbReference type="Pfam" id="PF13472"/>
    </source>
</evidence>
<evidence type="ECO:0000256" key="1">
    <source>
        <dbReference type="SAM" id="MobiDB-lite"/>
    </source>
</evidence>
<dbReference type="PANTHER" id="PTHR30383:SF32">
    <property type="entry name" value="SGNH-HYDROLASE"/>
    <property type="match status" value="1"/>
</dbReference>
<name>A0A9N8EL67_9STRA</name>
<keyword evidence="2" id="KW-0812">Transmembrane</keyword>
<dbReference type="AlphaFoldDB" id="A0A9N8EL67"/>
<dbReference type="Proteomes" id="UP001153069">
    <property type="component" value="Unassembled WGS sequence"/>
</dbReference>
<feature type="transmembrane region" description="Helical" evidence="2">
    <location>
        <begin position="43"/>
        <end position="61"/>
    </location>
</feature>
<keyword evidence="2" id="KW-0472">Membrane</keyword>
<keyword evidence="5" id="KW-1185">Reference proteome</keyword>
<dbReference type="PANTHER" id="PTHR30383">
    <property type="entry name" value="THIOESTERASE 1/PROTEASE 1/LYSOPHOSPHOLIPASE L1"/>
    <property type="match status" value="1"/>
</dbReference>
<feature type="region of interest" description="Disordered" evidence="1">
    <location>
        <begin position="105"/>
        <end position="150"/>
    </location>
</feature>
<dbReference type="OrthoDB" id="505607at2759"/>
<proteinExistence type="predicted"/>
<feature type="compositionally biased region" description="Low complexity" evidence="1">
    <location>
        <begin position="109"/>
        <end position="119"/>
    </location>
</feature>
<comment type="caution">
    <text evidence="4">The sequence shown here is derived from an EMBL/GenBank/DDBJ whole genome shotgun (WGS) entry which is preliminary data.</text>
</comment>
<dbReference type="SUPFAM" id="SSF52266">
    <property type="entry name" value="SGNH hydrolase"/>
    <property type="match status" value="1"/>
</dbReference>
<evidence type="ECO:0000313" key="5">
    <source>
        <dbReference type="Proteomes" id="UP001153069"/>
    </source>
</evidence>
<feature type="compositionally biased region" description="Basic and acidic residues" evidence="1">
    <location>
        <begin position="123"/>
        <end position="144"/>
    </location>
</feature>
<evidence type="ECO:0000256" key="2">
    <source>
        <dbReference type="SAM" id="Phobius"/>
    </source>
</evidence>
<reference evidence="4" key="1">
    <citation type="submission" date="2020-06" db="EMBL/GenBank/DDBJ databases">
        <authorList>
            <consortium name="Plant Systems Biology data submission"/>
        </authorList>
    </citation>
    <scope>NUCLEOTIDE SEQUENCE</scope>
    <source>
        <strain evidence="4">D6</strain>
    </source>
</reference>
<dbReference type="Gene3D" id="3.40.50.1110">
    <property type="entry name" value="SGNH hydrolase"/>
    <property type="match status" value="1"/>
</dbReference>
<feature type="domain" description="SGNH hydrolase-type esterase" evidence="3">
    <location>
        <begin position="173"/>
        <end position="381"/>
    </location>
</feature>
<organism evidence="4 5">
    <name type="scientific">Seminavis robusta</name>
    <dbReference type="NCBI Taxonomy" id="568900"/>
    <lineage>
        <taxon>Eukaryota</taxon>
        <taxon>Sar</taxon>
        <taxon>Stramenopiles</taxon>
        <taxon>Ochrophyta</taxon>
        <taxon>Bacillariophyta</taxon>
        <taxon>Bacillariophyceae</taxon>
        <taxon>Bacillariophycidae</taxon>
        <taxon>Naviculales</taxon>
        <taxon>Naviculaceae</taxon>
        <taxon>Seminavis</taxon>
    </lineage>
</organism>
<gene>
    <name evidence="4" type="ORF">SEMRO_1377_G267490.1</name>
</gene>
<keyword evidence="2" id="KW-1133">Transmembrane helix</keyword>
<protein>
    <submittedName>
        <fullName evidence="4">Platelet-activating factor acetylhydrolase IB subunit beta</fullName>
    </submittedName>
</protein>
<dbReference type="GO" id="GO:0004622">
    <property type="term" value="F:phosphatidylcholine lysophospholipase activity"/>
    <property type="evidence" value="ECO:0007669"/>
    <property type="project" value="TreeGrafter"/>
</dbReference>